<dbReference type="SUPFAM" id="SSF52402">
    <property type="entry name" value="Adenine nucleotide alpha hydrolases-like"/>
    <property type="match status" value="1"/>
</dbReference>
<comment type="caution">
    <text evidence="3">The sequence shown here is derived from an EMBL/GenBank/DDBJ whole genome shotgun (WGS) entry which is preliminary data.</text>
</comment>
<dbReference type="Proteomes" id="UP001549184">
    <property type="component" value="Unassembled WGS sequence"/>
</dbReference>
<protein>
    <submittedName>
        <fullName evidence="3">Nucleotide-binding universal stress UspA family protein</fullName>
    </submittedName>
</protein>
<feature type="domain" description="UspA" evidence="2">
    <location>
        <begin position="2"/>
        <end position="137"/>
    </location>
</feature>
<organism evidence="3 4">
    <name type="scientific">Dyella japonica</name>
    <dbReference type="NCBI Taxonomy" id="231455"/>
    <lineage>
        <taxon>Bacteria</taxon>
        <taxon>Pseudomonadati</taxon>
        <taxon>Pseudomonadota</taxon>
        <taxon>Gammaproteobacteria</taxon>
        <taxon>Lysobacterales</taxon>
        <taxon>Rhodanobacteraceae</taxon>
        <taxon>Dyella</taxon>
    </lineage>
</organism>
<accession>A0ABV2JP55</accession>
<sequence length="137" mass="14804">MKILLPVDGSPNSTRAAKYVATHWQGSAQITLVHVDIPLHDYIARQLDADSISRYHTANGRAALRGAAGALTKAGHLFEERMLVGDPGTEIVQWAKKNRSDLIVMGSHGRGLLKSLFLGSVVIKVLSKSSIPVLVVR</sequence>
<dbReference type="InterPro" id="IPR006015">
    <property type="entry name" value="Universal_stress_UspA"/>
</dbReference>
<dbReference type="InterPro" id="IPR006016">
    <property type="entry name" value="UspA"/>
</dbReference>
<evidence type="ECO:0000256" key="1">
    <source>
        <dbReference type="ARBA" id="ARBA00008791"/>
    </source>
</evidence>
<reference evidence="3 4" key="1">
    <citation type="submission" date="2024-06" db="EMBL/GenBank/DDBJ databases">
        <title>Sorghum-associated microbial communities from plants grown in Nebraska, USA.</title>
        <authorList>
            <person name="Schachtman D."/>
        </authorList>
    </citation>
    <scope>NUCLEOTIDE SEQUENCE [LARGE SCALE GENOMIC DNA]</scope>
    <source>
        <strain evidence="3 4">1073</strain>
    </source>
</reference>
<dbReference type="Pfam" id="PF00582">
    <property type="entry name" value="Usp"/>
    <property type="match status" value="1"/>
</dbReference>
<evidence type="ECO:0000313" key="3">
    <source>
        <dbReference type="EMBL" id="MET3650623.1"/>
    </source>
</evidence>
<dbReference type="EMBL" id="JBEPMU010000001">
    <property type="protein sequence ID" value="MET3650623.1"/>
    <property type="molecule type" value="Genomic_DNA"/>
</dbReference>
<keyword evidence="4" id="KW-1185">Reference proteome</keyword>
<name>A0ABV2JP55_9GAMM</name>
<comment type="similarity">
    <text evidence="1">Belongs to the universal stress protein A family.</text>
</comment>
<evidence type="ECO:0000259" key="2">
    <source>
        <dbReference type="Pfam" id="PF00582"/>
    </source>
</evidence>
<dbReference type="InterPro" id="IPR014729">
    <property type="entry name" value="Rossmann-like_a/b/a_fold"/>
</dbReference>
<proteinExistence type="inferred from homology"/>
<dbReference type="RefSeq" id="WP_354012118.1">
    <property type="nucleotide sequence ID" value="NZ_JBEPMU010000001.1"/>
</dbReference>
<dbReference type="PANTHER" id="PTHR46268">
    <property type="entry name" value="STRESS RESPONSE PROTEIN NHAX"/>
    <property type="match status" value="1"/>
</dbReference>
<dbReference type="Gene3D" id="3.40.50.620">
    <property type="entry name" value="HUPs"/>
    <property type="match status" value="1"/>
</dbReference>
<evidence type="ECO:0000313" key="4">
    <source>
        <dbReference type="Proteomes" id="UP001549184"/>
    </source>
</evidence>
<dbReference type="PANTHER" id="PTHR46268:SF15">
    <property type="entry name" value="UNIVERSAL STRESS PROTEIN HP_0031"/>
    <property type="match status" value="1"/>
</dbReference>
<dbReference type="PRINTS" id="PR01438">
    <property type="entry name" value="UNVRSLSTRESS"/>
</dbReference>
<dbReference type="CDD" id="cd00293">
    <property type="entry name" value="USP-like"/>
    <property type="match status" value="1"/>
</dbReference>
<gene>
    <name evidence="3" type="ORF">ABIC75_000325</name>
</gene>